<name>X6MU68_RETFI</name>
<evidence type="ECO:0000256" key="11">
    <source>
        <dbReference type="SAM" id="Coils"/>
    </source>
</evidence>
<gene>
    <name evidence="13" type="ORF">RFI_20360</name>
</gene>
<keyword evidence="4 9" id="KW-0547">Nucleotide-binding</keyword>
<comment type="caution">
    <text evidence="13">The sequence shown here is derived from an EMBL/GenBank/DDBJ whole genome shotgun (WGS) entry which is preliminary data.</text>
</comment>
<feature type="binding site" evidence="9">
    <location>
        <begin position="49"/>
        <end position="56"/>
    </location>
    <ligand>
        <name>ATP</name>
        <dbReference type="ChEBI" id="CHEBI:30616"/>
    </ligand>
</feature>
<evidence type="ECO:0000259" key="12">
    <source>
        <dbReference type="PROSITE" id="PS50067"/>
    </source>
</evidence>
<dbReference type="GO" id="GO:0051231">
    <property type="term" value="P:spindle elongation"/>
    <property type="evidence" value="ECO:0007669"/>
    <property type="project" value="TreeGrafter"/>
</dbReference>
<dbReference type="AlphaFoldDB" id="X6MU68"/>
<dbReference type="GO" id="GO:0008574">
    <property type="term" value="F:plus-end-directed microtubule motor activity"/>
    <property type="evidence" value="ECO:0007669"/>
    <property type="project" value="TreeGrafter"/>
</dbReference>
<reference evidence="13 14" key="1">
    <citation type="journal article" date="2013" name="Curr. Biol.">
        <title>The Genome of the Foraminiferan Reticulomyxa filosa.</title>
        <authorList>
            <person name="Glockner G."/>
            <person name="Hulsmann N."/>
            <person name="Schleicher M."/>
            <person name="Noegel A.A."/>
            <person name="Eichinger L."/>
            <person name="Gallinger C."/>
            <person name="Pawlowski J."/>
            <person name="Sierra R."/>
            <person name="Euteneuer U."/>
            <person name="Pillet L."/>
            <person name="Moustafa A."/>
            <person name="Platzer M."/>
            <person name="Groth M."/>
            <person name="Szafranski K."/>
            <person name="Schliwa M."/>
        </authorList>
    </citation>
    <scope>NUCLEOTIDE SEQUENCE [LARGE SCALE GENOMIC DNA]</scope>
</reference>
<keyword evidence="11" id="KW-0175">Coiled coil</keyword>
<evidence type="ECO:0000256" key="8">
    <source>
        <dbReference type="ARBA" id="ARBA00034704"/>
    </source>
</evidence>
<dbReference type="PROSITE" id="PS50067">
    <property type="entry name" value="KINESIN_MOTOR_2"/>
    <property type="match status" value="1"/>
</dbReference>
<dbReference type="InterPro" id="IPR047149">
    <property type="entry name" value="KIF11-like"/>
</dbReference>
<dbReference type="GO" id="GO:0090307">
    <property type="term" value="P:mitotic spindle assembly"/>
    <property type="evidence" value="ECO:0007669"/>
    <property type="project" value="TreeGrafter"/>
</dbReference>
<evidence type="ECO:0000256" key="5">
    <source>
        <dbReference type="ARBA" id="ARBA00022840"/>
    </source>
</evidence>
<keyword evidence="5 9" id="KW-0067">ATP-binding</keyword>
<keyword evidence="7" id="KW-0206">Cytoskeleton</keyword>
<evidence type="ECO:0000313" key="13">
    <source>
        <dbReference type="EMBL" id="ETO16977.1"/>
    </source>
</evidence>
<dbReference type="FunFam" id="3.40.850.10:FF:000019">
    <property type="entry name" value="Kinesin-like protein KIN-5D"/>
    <property type="match status" value="1"/>
</dbReference>
<keyword evidence="14" id="KW-1185">Reference proteome</keyword>
<dbReference type="InterPro" id="IPR027417">
    <property type="entry name" value="P-loop_NTPase"/>
</dbReference>
<accession>X6MU68</accession>
<dbReference type="SUPFAM" id="SSF52540">
    <property type="entry name" value="P-loop containing nucleoside triphosphate hydrolases"/>
    <property type="match status" value="1"/>
</dbReference>
<dbReference type="EMBL" id="ASPP01017525">
    <property type="protein sequence ID" value="ETO16977.1"/>
    <property type="molecule type" value="Genomic_DNA"/>
</dbReference>
<evidence type="ECO:0000313" key="14">
    <source>
        <dbReference type="Proteomes" id="UP000023152"/>
    </source>
</evidence>
<evidence type="ECO:0000256" key="7">
    <source>
        <dbReference type="ARBA" id="ARBA00023212"/>
    </source>
</evidence>
<dbReference type="InterPro" id="IPR001752">
    <property type="entry name" value="Kinesin_motor_dom"/>
</dbReference>
<dbReference type="Proteomes" id="UP000023152">
    <property type="component" value="Unassembled WGS sequence"/>
</dbReference>
<dbReference type="PROSITE" id="PS00411">
    <property type="entry name" value="KINESIN_MOTOR_1"/>
    <property type="match status" value="1"/>
</dbReference>
<keyword evidence="3 10" id="KW-0493">Microtubule</keyword>
<dbReference type="InterPro" id="IPR019821">
    <property type="entry name" value="Kinesin_motor_CS"/>
</dbReference>
<dbReference type="PRINTS" id="PR00380">
    <property type="entry name" value="KINESINHEAVY"/>
</dbReference>
<dbReference type="GO" id="GO:0005524">
    <property type="term" value="F:ATP binding"/>
    <property type="evidence" value="ECO:0007669"/>
    <property type="project" value="UniProtKB-UniRule"/>
</dbReference>
<dbReference type="SMART" id="SM00129">
    <property type="entry name" value="KISc"/>
    <property type="match status" value="1"/>
</dbReference>
<dbReference type="GO" id="GO:0008017">
    <property type="term" value="F:microtubule binding"/>
    <property type="evidence" value="ECO:0007669"/>
    <property type="project" value="InterPro"/>
</dbReference>
<feature type="coiled-coil region" evidence="11">
    <location>
        <begin position="418"/>
        <end position="469"/>
    </location>
</feature>
<comment type="subcellular location">
    <subcellularLocation>
        <location evidence="1">Cytoplasm</location>
        <location evidence="1">Cytoskeleton</location>
    </subcellularLocation>
</comment>
<dbReference type="PANTHER" id="PTHR47970:SF12">
    <property type="entry name" value="KINESIN FAMILY MEMBER 11"/>
    <property type="match status" value="1"/>
</dbReference>
<feature type="domain" description="Kinesin motor" evidence="12">
    <location>
        <begin position="1"/>
        <end position="303"/>
    </location>
</feature>
<evidence type="ECO:0000256" key="1">
    <source>
        <dbReference type="ARBA" id="ARBA00004245"/>
    </source>
</evidence>
<dbReference type="InterPro" id="IPR036961">
    <property type="entry name" value="Kinesin_motor_dom_sf"/>
</dbReference>
<sequence length="656" mass="75035">MRGRESHRLYSFDMVFDIDTKQETLFESAIKPIICDVLSGYNCTVFAYGQTGSGKTYTMEGDRFFVTENGSCPIHGNENDGIIPRAIELIFESLRAKKMESSVSVSHLEIYNEELRDLLSTEESAKKLILLKNDSTKNSSRKNTCGLYVRGLEEIIVKSPQDIYNILSKSSQRRCVASTYLNERSSRSHCIFTVVIRTRETLETEDLVKTGTLNLVDLAGSESVGRSGAIDQRAIEAGHINTSLLTLGRVISALVDRQKHVPYRISVYVFYIETNLLIATISPESSLDESLSTLDYALRAKNIQNKPEINASMTQKSYVKELQITVNNYKKQIEALRNEKGIILPADQFQSMELTINTQKIEIDKLTTMIDHEKKEVLRITSLFQKQTSELGQLQIAKSQLQVLLRKISKTCKYKQHKTFLTTELQELTKTLNEVREELECHKLVIGAYENTEKELRSQAEDLKKVLESTLHDRALLLEKMGYCTFFFLLFYLLSAYLHAVSNTDQQKQLENQNVEQLSGGKNQLAIFWNQTKQQLDEFNSVQNDYIKDMSASIDKLQTQCQYLFLCVEKALKDATDSMAIICDKNVMTPLKKLSGTTDEWMQNYHLKNLGSVEKLIGKIKFQHLENSEKMKLKIMPQLFSKISQQMTEIQTQVYK</sequence>
<evidence type="ECO:0000256" key="9">
    <source>
        <dbReference type="PROSITE-ProRule" id="PRU00283"/>
    </source>
</evidence>
<dbReference type="GO" id="GO:0072686">
    <property type="term" value="C:mitotic spindle"/>
    <property type="evidence" value="ECO:0007669"/>
    <property type="project" value="TreeGrafter"/>
</dbReference>
<dbReference type="Pfam" id="PF00225">
    <property type="entry name" value="Kinesin"/>
    <property type="match status" value="1"/>
</dbReference>
<evidence type="ECO:0000256" key="10">
    <source>
        <dbReference type="RuleBase" id="RU000394"/>
    </source>
</evidence>
<comment type="similarity">
    <text evidence="8">Belongs to the TRAFAC class myosin-kinesin ATPase superfamily. Kinesin family. KIN-5/BimC subfamily.</text>
</comment>
<dbReference type="OrthoDB" id="3176171at2759"/>
<dbReference type="Gene3D" id="3.40.850.10">
    <property type="entry name" value="Kinesin motor domain"/>
    <property type="match status" value="1"/>
</dbReference>
<dbReference type="GO" id="GO:0007018">
    <property type="term" value="P:microtubule-based movement"/>
    <property type="evidence" value="ECO:0007669"/>
    <property type="project" value="InterPro"/>
</dbReference>
<evidence type="ECO:0000256" key="3">
    <source>
        <dbReference type="ARBA" id="ARBA00022701"/>
    </source>
</evidence>
<proteinExistence type="inferred from homology"/>
<evidence type="ECO:0000256" key="4">
    <source>
        <dbReference type="ARBA" id="ARBA00022741"/>
    </source>
</evidence>
<evidence type="ECO:0000256" key="6">
    <source>
        <dbReference type="ARBA" id="ARBA00023175"/>
    </source>
</evidence>
<evidence type="ECO:0000256" key="2">
    <source>
        <dbReference type="ARBA" id="ARBA00022490"/>
    </source>
</evidence>
<organism evidence="13 14">
    <name type="scientific">Reticulomyxa filosa</name>
    <dbReference type="NCBI Taxonomy" id="46433"/>
    <lineage>
        <taxon>Eukaryota</taxon>
        <taxon>Sar</taxon>
        <taxon>Rhizaria</taxon>
        <taxon>Retaria</taxon>
        <taxon>Foraminifera</taxon>
        <taxon>Monothalamids</taxon>
        <taxon>Reticulomyxidae</taxon>
        <taxon>Reticulomyxa</taxon>
    </lineage>
</organism>
<protein>
    <recommendedName>
        <fullName evidence="10">Kinesin-like protein</fullName>
    </recommendedName>
</protein>
<keyword evidence="2" id="KW-0963">Cytoplasm</keyword>
<dbReference type="GO" id="GO:0005876">
    <property type="term" value="C:spindle microtubule"/>
    <property type="evidence" value="ECO:0007669"/>
    <property type="project" value="TreeGrafter"/>
</dbReference>
<dbReference type="PANTHER" id="PTHR47970">
    <property type="entry name" value="KINESIN-LIKE PROTEIN KIF11"/>
    <property type="match status" value="1"/>
</dbReference>
<keyword evidence="6 9" id="KW-0505">Motor protein</keyword>